<comment type="subcellular location">
    <subcellularLocation>
        <location evidence="1">Cell membrane</location>
        <topology evidence="1">Peripheral membrane protein</topology>
    </subcellularLocation>
</comment>
<dbReference type="AlphaFoldDB" id="A0A2P7PZG4"/>
<dbReference type="SUPFAM" id="SSF52540">
    <property type="entry name" value="P-loop containing nucleoside triphosphate hydrolases"/>
    <property type="match status" value="1"/>
</dbReference>
<dbReference type="InterPro" id="IPR027417">
    <property type="entry name" value="P-loop_NTPase"/>
</dbReference>
<name>A0A2P7PZG4_9FIRM</name>
<dbReference type="RefSeq" id="WP_106777166.1">
    <property type="nucleotide sequence ID" value="NZ_JYGE01000006.1"/>
</dbReference>
<evidence type="ECO:0000313" key="9">
    <source>
        <dbReference type="Proteomes" id="UP000241434"/>
    </source>
</evidence>
<evidence type="ECO:0000313" key="8">
    <source>
        <dbReference type="EMBL" id="PSJ31088.1"/>
    </source>
</evidence>
<keyword evidence="4" id="KW-0547">Nucleotide-binding</keyword>
<evidence type="ECO:0000256" key="2">
    <source>
        <dbReference type="ARBA" id="ARBA00022448"/>
    </source>
</evidence>
<evidence type="ECO:0000256" key="5">
    <source>
        <dbReference type="ARBA" id="ARBA00022840"/>
    </source>
</evidence>
<keyword evidence="5 8" id="KW-0067">ATP-binding</keyword>
<evidence type="ECO:0000259" key="7">
    <source>
        <dbReference type="PROSITE" id="PS50893"/>
    </source>
</evidence>
<keyword evidence="3" id="KW-1003">Cell membrane</keyword>
<dbReference type="PANTHER" id="PTHR42788">
    <property type="entry name" value="TAURINE IMPORT ATP-BINDING PROTEIN-RELATED"/>
    <property type="match status" value="1"/>
</dbReference>
<dbReference type="PANTHER" id="PTHR42788:SF7">
    <property type="entry name" value="NITRATE ABC TRANSPORTER ATP-BINDING PROTEIN"/>
    <property type="match status" value="1"/>
</dbReference>
<proteinExistence type="predicted"/>
<dbReference type="GO" id="GO:0016887">
    <property type="term" value="F:ATP hydrolysis activity"/>
    <property type="evidence" value="ECO:0007669"/>
    <property type="project" value="InterPro"/>
</dbReference>
<evidence type="ECO:0000256" key="3">
    <source>
        <dbReference type="ARBA" id="ARBA00022475"/>
    </source>
</evidence>
<dbReference type="SMART" id="SM00382">
    <property type="entry name" value="AAA"/>
    <property type="match status" value="1"/>
</dbReference>
<dbReference type="OrthoDB" id="9776369at2"/>
<reference evidence="8" key="1">
    <citation type="thesis" date="2015" institute="Rutgers" country="The State University of New Jersey, 14 College Farm Rd., New Brunswick, NJ, USA">
        <title>Ammonia toxicity in bacteria and its implications for treatment of and resource recovery from highly nitrogenous organic wastes.</title>
        <authorList>
            <person name="Luther A.K."/>
        </authorList>
    </citation>
    <scope>NUCLEOTIDE SEQUENCE</scope>
    <source>
        <strain evidence="8">RT-10B</strain>
    </source>
</reference>
<accession>A0A2P7PZG4</accession>
<keyword evidence="6" id="KW-0472">Membrane</keyword>
<protein>
    <submittedName>
        <fullName evidence="8">ABC transporter ATP-binding protein</fullName>
    </submittedName>
</protein>
<gene>
    <name evidence="8" type="ORF">UF10_07385</name>
</gene>
<organism evidence="8 9">
    <name type="scientific">Peptostreptococcus russellii</name>
    <dbReference type="NCBI Taxonomy" id="215200"/>
    <lineage>
        <taxon>Bacteria</taxon>
        <taxon>Bacillati</taxon>
        <taxon>Bacillota</taxon>
        <taxon>Clostridia</taxon>
        <taxon>Peptostreptococcales</taxon>
        <taxon>Peptostreptococcaceae</taxon>
        <taxon>Peptostreptococcus</taxon>
    </lineage>
</organism>
<dbReference type="InterPro" id="IPR003439">
    <property type="entry name" value="ABC_transporter-like_ATP-bd"/>
</dbReference>
<dbReference type="GO" id="GO:0005886">
    <property type="term" value="C:plasma membrane"/>
    <property type="evidence" value="ECO:0007669"/>
    <property type="project" value="UniProtKB-SubCell"/>
</dbReference>
<sequence length="251" mass="28006">MLVLKDISKTFSNDSGFSNKVLDGVNLEIEKGEFVCIIGSNGTGKSTLLNIISGHTKESSGKIELNGKEINNLPEHIRTRNINRVFQNPSMGTCPTMSIRENLAMAIKKEKLFGLKSCLSFEEEIYQKAVREFSPRLLNHLDSPVGSLSGGQRQSISLLMSSLSNPDILLLDEHTAALDPKTSDEIIELTDRIVREHNITTLMVTHNLKHAINYGDRLIMLHKGNIIMDLKAEEKKNLTAEKILESFEYAV</sequence>
<comment type="caution">
    <text evidence="8">The sequence shown here is derived from an EMBL/GenBank/DDBJ whole genome shotgun (WGS) entry which is preliminary data.</text>
</comment>
<dbReference type="Gene3D" id="3.40.50.300">
    <property type="entry name" value="P-loop containing nucleotide triphosphate hydrolases"/>
    <property type="match status" value="1"/>
</dbReference>
<dbReference type="Proteomes" id="UP000241434">
    <property type="component" value="Unassembled WGS sequence"/>
</dbReference>
<keyword evidence="2" id="KW-0813">Transport</keyword>
<feature type="domain" description="ABC transporter" evidence="7">
    <location>
        <begin position="2"/>
        <end position="248"/>
    </location>
</feature>
<evidence type="ECO:0000256" key="4">
    <source>
        <dbReference type="ARBA" id="ARBA00022741"/>
    </source>
</evidence>
<dbReference type="InterPro" id="IPR050166">
    <property type="entry name" value="ABC_transporter_ATP-bind"/>
</dbReference>
<evidence type="ECO:0000256" key="1">
    <source>
        <dbReference type="ARBA" id="ARBA00004202"/>
    </source>
</evidence>
<keyword evidence="9" id="KW-1185">Reference proteome</keyword>
<dbReference type="GO" id="GO:0005524">
    <property type="term" value="F:ATP binding"/>
    <property type="evidence" value="ECO:0007669"/>
    <property type="project" value="UniProtKB-KW"/>
</dbReference>
<dbReference type="Pfam" id="PF00005">
    <property type="entry name" value="ABC_tran"/>
    <property type="match status" value="1"/>
</dbReference>
<dbReference type="InterPro" id="IPR003593">
    <property type="entry name" value="AAA+_ATPase"/>
</dbReference>
<dbReference type="PROSITE" id="PS50893">
    <property type="entry name" value="ABC_TRANSPORTER_2"/>
    <property type="match status" value="1"/>
</dbReference>
<evidence type="ECO:0000256" key="6">
    <source>
        <dbReference type="ARBA" id="ARBA00023136"/>
    </source>
</evidence>
<dbReference type="EMBL" id="JYGE01000006">
    <property type="protein sequence ID" value="PSJ31088.1"/>
    <property type="molecule type" value="Genomic_DNA"/>
</dbReference>